<dbReference type="RefSeq" id="XP_025577379.1">
    <property type="nucleotide sequence ID" value="XM_025714527.1"/>
</dbReference>
<feature type="transmembrane region" description="Helical" evidence="1">
    <location>
        <begin position="47"/>
        <end position="67"/>
    </location>
</feature>
<reference evidence="2 3" key="1">
    <citation type="submission" date="2018-02" db="EMBL/GenBank/DDBJ databases">
        <title>The genomes of Aspergillus section Nigri reveals drivers in fungal speciation.</title>
        <authorList>
            <consortium name="DOE Joint Genome Institute"/>
            <person name="Vesth T.C."/>
            <person name="Nybo J."/>
            <person name="Theobald S."/>
            <person name="Brandl J."/>
            <person name="Frisvad J.C."/>
            <person name="Nielsen K.F."/>
            <person name="Lyhne E.K."/>
            <person name="Kogle M.E."/>
            <person name="Kuo A."/>
            <person name="Riley R."/>
            <person name="Clum A."/>
            <person name="Nolan M."/>
            <person name="Lipzen A."/>
            <person name="Salamov A."/>
            <person name="Henrissat B."/>
            <person name="Wiebenga A."/>
            <person name="De vries R.P."/>
            <person name="Grigoriev I.V."/>
            <person name="Mortensen U.H."/>
            <person name="Andersen M.R."/>
            <person name="Baker S.E."/>
        </authorList>
    </citation>
    <scope>NUCLEOTIDE SEQUENCE [LARGE SCALE GENOMIC DNA]</scope>
    <source>
        <strain evidence="2 3">CBS 121593</strain>
    </source>
</reference>
<protein>
    <submittedName>
        <fullName evidence="2">Uncharacterized protein</fullName>
    </submittedName>
</protein>
<dbReference type="EMBL" id="KZ824429">
    <property type="protein sequence ID" value="RAL03052.1"/>
    <property type="molecule type" value="Genomic_DNA"/>
</dbReference>
<keyword evidence="1" id="KW-1133">Transmembrane helix</keyword>
<dbReference type="Proteomes" id="UP000249402">
    <property type="component" value="Unassembled WGS sequence"/>
</dbReference>
<keyword evidence="3" id="KW-1185">Reference proteome</keyword>
<dbReference type="GeneID" id="37219392"/>
<sequence>MAMPGFSPNSGASPGDSSVRLMPHDEACADAGFIALQVPLIALIDDVFGIFLVFLLTSCSYFSFYICHFSIVHRLVIWLDDHGRQDVSPLFIHTCFLLLWDSCPIRLSTSSTDSVRKVSRTLENGITILEFACSESSRKDFHQRSWRSVQTGHTLPSWSSWAASARHRKWSTVPGRP</sequence>
<dbReference type="VEuPathDB" id="FungiDB:BO80DRAFT_23853"/>
<evidence type="ECO:0000256" key="1">
    <source>
        <dbReference type="SAM" id="Phobius"/>
    </source>
</evidence>
<proteinExistence type="predicted"/>
<organism evidence="2 3">
    <name type="scientific">Aspergillus ibericus CBS 121593</name>
    <dbReference type="NCBI Taxonomy" id="1448316"/>
    <lineage>
        <taxon>Eukaryota</taxon>
        <taxon>Fungi</taxon>
        <taxon>Dikarya</taxon>
        <taxon>Ascomycota</taxon>
        <taxon>Pezizomycotina</taxon>
        <taxon>Eurotiomycetes</taxon>
        <taxon>Eurotiomycetidae</taxon>
        <taxon>Eurotiales</taxon>
        <taxon>Aspergillaceae</taxon>
        <taxon>Aspergillus</taxon>
        <taxon>Aspergillus subgen. Circumdati</taxon>
    </lineage>
</organism>
<keyword evidence="1" id="KW-0472">Membrane</keyword>
<keyword evidence="1" id="KW-0812">Transmembrane</keyword>
<dbReference type="AlphaFoldDB" id="A0A395H567"/>
<gene>
    <name evidence="2" type="ORF">BO80DRAFT_23853</name>
</gene>
<name>A0A395H567_9EURO</name>
<accession>A0A395H567</accession>
<evidence type="ECO:0000313" key="2">
    <source>
        <dbReference type="EMBL" id="RAL03052.1"/>
    </source>
</evidence>
<evidence type="ECO:0000313" key="3">
    <source>
        <dbReference type="Proteomes" id="UP000249402"/>
    </source>
</evidence>